<dbReference type="GO" id="GO:0006493">
    <property type="term" value="P:protein O-linked glycosylation"/>
    <property type="evidence" value="ECO:0007669"/>
    <property type="project" value="InterPro"/>
</dbReference>
<keyword evidence="4" id="KW-0802">TPR repeat</keyword>
<reference evidence="6 7" key="1">
    <citation type="submission" date="2017-05" db="EMBL/GenBank/DDBJ databases">
        <title>Polynucleobacter sp. MWH-K35W1 isolated from the permanently anoxic monimolimnion of a meromictic lake.</title>
        <authorList>
            <person name="Hahn M.W."/>
        </authorList>
    </citation>
    <scope>NUCLEOTIDE SEQUENCE [LARGE SCALE GENOMIC DNA]</scope>
    <source>
        <strain evidence="6 7">MWH-K35W1</strain>
    </source>
</reference>
<dbReference type="Gene3D" id="3.40.50.11380">
    <property type="match status" value="1"/>
</dbReference>
<gene>
    <name evidence="6" type="ORF">CBI30_02605</name>
</gene>
<dbReference type="PANTHER" id="PTHR44366">
    <property type="entry name" value="UDP-N-ACETYLGLUCOSAMINE--PEPTIDE N-ACETYLGLUCOSAMINYLTRANSFERASE 110 KDA SUBUNIT"/>
    <property type="match status" value="1"/>
</dbReference>
<dbReference type="EMBL" id="NGUO01000002">
    <property type="protein sequence ID" value="OWS72658.1"/>
    <property type="molecule type" value="Genomic_DNA"/>
</dbReference>
<organism evidence="6 7">
    <name type="scientific">Polynucleobacter aenigmaticus</name>
    <dbReference type="NCBI Taxonomy" id="1743164"/>
    <lineage>
        <taxon>Bacteria</taxon>
        <taxon>Pseudomonadati</taxon>
        <taxon>Pseudomonadota</taxon>
        <taxon>Betaproteobacteria</taxon>
        <taxon>Burkholderiales</taxon>
        <taxon>Burkholderiaceae</taxon>
        <taxon>Polynucleobacter</taxon>
    </lineage>
</organism>
<feature type="domain" description="O-GlcNAc transferase C-terminal" evidence="5">
    <location>
        <begin position="3"/>
        <end position="42"/>
    </location>
</feature>
<proteinExistence type="predicted"/>
<sequence length="249" mass="28062">MSYLGYLGTMGASYYDYLIADQIIIPPSQQSAYREKIIYLPSFQANDSRRQISSRVFSRSDLGLPDEGFVYCCFNNNYKITPTIFDSWAKILLSVEGSVLLLYADNEEVKINLSREIEVRGVSGDRLIFAGRLSREEYLARYRAANLFLDTSPYNSGTTASDALWAGLPVLTFTGKSFSSRMGASILHAIGMPELVADSQKAYELLAIDLGNNPKKFEIIKAKLIKNRLATPLFDTQLFTRNLERSWLE</sequence>
<evidence type="ECO:0000313" key="7">
    <source>
        <dbReference type="Proteomes" id="UP000198104"/>
    </source>
</evidence>
<evidence type="ECO:0000313" key="6">
    <source>
        <dbReference type="EMBL" id="OWS72658.1"/>
    </source>
</evidence>
<comment type="pathway">
    <text evidence="1">Protein modification; protein glycosylation.</text>
</comment>
<dbReference type="Gene3D" id="3.40.50.2000">
    <property type="entry name" value="Glycogen Phosphorylase B"/>
    <property type="match status" value="1"/>
</dbReference>
<dbReference type="GO" id="GO:0097363">
    <property type="term" value="F:protein O-acetylglucosaminyltransferase activity"/>
    <property type="evidence" value="ECO:0007669"/>
    <property type="project" value="TreeGrafter"/>
</dbReference>
<dbReference type="Proteomes" id="UP000198104">
    <property type="component" value="Unassembled WGS sequence"/>
</dbReference>
<dbReference type="InterPro" id="IPR037919">
    <property type="entry name" value="OGT"/>
</dbReference>
<dbReference type="InterPro" id="IPR029489">
    <property type="entry name" value="OGT/SEC/SPY_C"/>
</dbReference>
<evidence type="ECO:0000256" key="2">
    <source>
        <dbReference type="ARBA" id="ARBA00022679"/>
    </source>
</evidence>
<protein>
    <recommendedName>
        <fullName evidence="5">O-GlcNAc transferase C-terminal domain-containing protein</fullName>
    </recommendedName>
</protein>
<dbReference type="OrthoDB" id="101857at2"/>
<evidence type="ECO:0000256" key="1">
    <source>
        <dbReference type="ARBA" id="ARBA00004922"/>
    </source>
</evidence>
<dbReference type="AlphaFoldDB" id="A0A254Q2E4"/>
<feature type="domain" description="O-GlcNAc transferase C-terminal" evidence="5">
    <location>
        <begin position="55"/>
        <end position="243"/>
    </location>
</feature>
<evidence type="ECO:0000256" key="4">
    <source>
        <dbReference type="ARBA" id="ARBA00022803"/>
    </source>
</evidence>
<name>A0A254Q2E4_9BURK</name>
<keyword evidence="2" id="KW-0808">Transferase</keyword>
<comment type="caution">
    <text evidence="6">The sequence shown here is derived from an EMBL/GenBank/DDBJ whole genome shotgun (WGS) entry which is preliminary data.</text>
</comment>
<dbReference type="SUPFAM" id="SSF53756">
    <property type="entry name" value="UDP-Glycosyltransferase/glycogen phosphorylase"/>
    <property type="match status" value="1"/>
</dbReference>
<dbReference type="PANTHER" id="PTHR44366:SF1">
    <property type="entry name" value="UDP-N-ACETYLGLUCOSAMINE--PEPTIDE N-ACETYLGLUCOSAMINYLTRANSFERASE 110 KDA SUBUNIT"/>
    <property type="match status" value="1"/>
</dbReference>
<keyword evidence="3" id="KW-0677">Repeat</keyword>
<dbReference type="Pfam" id="PF13844">
    <property type="entry name" value="Glyco_transf_41"/>
    <property type="match status" value="2"/>
</dbReference>
<accession>A0A254Q2E4</accession>
<evidence type="ECO:0000256" key="3">
    <source>
        <dbReference type="ARBA" id="ARBA00022737"/>
    </source>
</evidence>
<evidence type="ECO:0000259" key="5">
    <source>
        <dbReference type="Pfam" id="PF13844"/>
    </source>
</evidence>
<keyword evidence="7" id="KW-1185">Reference proteome</keyword>